<sequence>MRKCSGTRGLVIWAVVVAVVVLEGAPAAQNIVLEQVLVKVNGAIITKTELEERQVQVLRRQREQGNVDENTTDAELNYLLDQAIPQLIVDAIDELLIVQHGRELGMEMDDERFADIVENVKAQNNIESDEQWNEVLAAEGMTPSDLRRAMERQFIVSNVQRIEVTDKVAMTDTEAREYYNANPDEFRIPGQITLREILIAAPDGAPTNAVEAALEGKANDARASVVAGEPFSDVVARVSDAPSKANGGLIGPLNDDELAPAVMELLKDFAPGDVTEPVRTAIGYQMFKLESATPVSFQPFEDVRSDIANKVFNERRQVAFNGFMEELYANAIIEWKSDGLREVYEARIAAIRAAATTDY</sequence>
<dbReference type="AlphaFoldDB" id="A0A381U9H7"/>
<keyword evidence="4" id="KW-0697">Rotamase</keyword>
<evidence type="ECO:0000256" key="3">
    <source>
        <dbReference type="ARBA" id="ARBA00022729"/>
    </source>
</evidence>
<protein>
    <recommendedName>
        <fullName evidence="2">peptidylprolyl isomerase</fullName>
        <ecNumber evidence="2">5.2.1.8</ecNumber>
    </recommendedName>
</protein>
<dbReference type="Gene3D" id="3.10.50.40">
    <property type="match status" value="1"/>
</dbReference>
<proteinExistence type="predicted"/>
<comment type="catalytic activity">
    <reaction evidence="1">
        <text>[protein]-peptidylproline (omega=180) = [protein]-peptidylproline (omega=0)</text>
        <dbReference type="Rhea" id="RHEA:16237"/>
        <dbReference type="Rhea" id="RHEA-COMP:10747"/>
        <dbReference type="Rhea" id="RHEA-COMP:10748"/>
        <dbReference type="ChEBI" id="CHEBI:83833"/>
        <dbReference type="ChEBI" id="CHEBI:83834"/>
        <dbReference type="EC" id="5.2.1.8"/>
    </reaction>
</comment>
<evidence type="ECO:0000256" key="5">
    <source>
        <dbReference type="ARBA" id="ARBA00023235"/>
    </source>
</evidence>
<evidence type="ECO:0000313" key="7">
    <source>
        <dbReference type="EMBL" id="SVA24037.1"/>
    </source>
</evidence>
<dbReference type="GO" id="GO:0003755">
    <property type="term" value="F:peptidyl-prolyl cis-trans isomerase activity"/>
    <property type="evidence" value="ECO:0007669"/>
    <property type="project" value="UniProtKB-KW"/>
</dbReference>
<reference evidence="7" key="1">
    <citation type="submission" date="2018-05" db="EMBL/GenBank/DDBJ databases">
        <authorList>
            <person name="Lanie J.A."/>
            <person name="Ng W.-L."/>
            <person name="Kazmierczak K.M."/>
            <person name="Andrzejewski T.M."/>
            <person name="Davidsen T.M."/>
            <person name="Wayne K.J."/>
            <person name="Tettelin H."/>
            <person name="Glass J.I."/>
            <person name="Rusch D."/>
            <person name="Podicherti R."/>
            <person name="Tsui H.-C.T."/>
            <person name="Winkler M.E."/>
        </authorList>
    </citation>
    <scope>NUCLEOTIDE SEQUENCE</scope>
</reference>
<dbReference type="EMBL" id="UINC01005864">
    <property type="protein sequence ID" value="SVA24037.1"/>
    <property type="molecule type" value="Genomic_DNA"/>
</dbReference>
<dbReference type="PANTHER" id="PTHR47245">
    <property type="entry name" value="PEPTIDYLPROLYL ISOMERASE"/>
    <property type="match status" value="1"/>
</dbReference>
<dbReference type="Pfam" id="PF13145">
    <property type="entry name" value="Rotamase_2"/>
    <property type="match status" value="1"/>
</dbReference>
<dbReference type="InterPro" id="IPR046357">
    <property type="entry name" value="PPIase_dom_sf"/>
</dbReference>
<dbReference type="InterPro" id="IPR027304">
    <property type="entry name" value="Trigger_fact/SurA_dom_sf"/>
</dbReference>
<evidence type="ECO:0000256" key="1">
    <source>
        <dbReference type="ARBA" id="ARBA00000971"/>
    </source>
</evidence>
<feature type="domain" description="PpiC" evidence="6">
    <location>
        <begin position="189"/>
        <end position="291"/>
    </location>
</feature>
<accession>A0A381U9H7</accession>
<name>A0A381U9H7_9ZZZZ</name>
<evidence type="ECO:0000256" key="4">
    <source>
        <dbReference type="ARBA" id="ARBA00023110"/>
    </source>
</evidence>
<evidence type="ECO:0000256" key="2">
    <source>
        <dbReference type="ARBA" id="ARBA00013194"/>
    </source>
</evidence>
<dbReference type="Gene3D" id="1.10.4030.10">
    <property type="entry name" value="Porin chaperone SurA, peptide-binding domain"/>
    <property type="match status" value="1"/>
</dbReference>
<dbReference type="EC" id="5.2.1.8" evidence="2"/>
<dbReference type="InterPro" id="IPR050245">
    <property type="entry name" value="PrsA_foldase"/>
</dbReference>
<organism evidence="7">
    <name type="scientific">marine metagenome</name>
    <dbReference type="NCBI Taxonomy" id="408172"/>
    <lineage>
        <taxon>unclassified sequences</taxon>
        <taxon>metagenomes</taxon>
        <taxon>ecological metagenomes</taxon>
    </lineage>
</organism>
<dbReference type="SUPFAM" id="SSF54534">
    <property type="entry name" value="FKBP-like"/>
    <property type="match status" value="1"/>
</dbReference>
<dbReference type="SUPFAM" id="SSF109998">
    <property type="entry name" value="Triger factor/SurA peptide-binding domain-like"/>
    <property type="match status" value="1"/>
</dbReference>
<dbReference type="InterPro" id="IPR000297">
    <property type="entry name" value="PPIase_PpiC"/>
</dbReference>
<keyword evidence="5" id="KW-0413">Isomerase</keyword>
<dbReference type="PROSITE" id="PS50198">
    <property type="entry name" value="PPIC_PPIASE_2"/>
    <property type="match status" value="1"/>
</dbReference>
<evidence type="ECO:0000259" key="6">
    <source>
        <dbReference type="PROSITE" id="PS50198"/>
    </source>
</evidence>
<gene>
    <name evidence="7" type="ORF">METZ01_LOCUS76891</name>
</gene>
<dbReference type="PANTHER" id="PTHR47245:SF1">
    <property type="entry name" value="FOLDASE PROTEIN PRSA"/>
    <property type="match status" value="1"/>
</dbReference>
<keyword evidence="3" id="KW-0732">Signal</keyword>
<dbReference type="Pfam" id="PF13624">
    <property type="entry name" value="SurA_N_3"/>
    <property type="match status" value="1"/>
</dbReference>